<evidence type="ECO:0000256" key="5">
    <source>
        <dbReference type="RuleBase" id="RU003707"/>
    </source>
</evidence>
<evidence type="ECO:0000313" key="6">
    <source>
        <dbReference type="EnsemblMetazoa" id="XP_038067924.1"/>
    </source>
</evidence>
<dbReference type="GeneID" id="119737553"/>
<dbReference type="RefSeq" id="XP_038067924.1">
    <property type="nucleotide sequence ID" value="XM_038211996.1"/>
</dbReference>
<sequence>MAEAVPAGIHLRFVDDIAVMWLNNGENRLNINSLRAMNAVLDQVESNESTKALIITGVGKYFSCGLDLAWLSKQDDDTLTTFFSAFDQFLARLLVYPMPTVAAINGHAYAAGGFMAVACDYRIMRTQRGWFCFPEINIKLPLQPPTVEMIRVQCSIVCACRMKIRDNLVFRDLVMYGQRVTGEEAKEKGVVDKCVDMKDLMDTAIAFTRERIGADGFDRTTVHLMKHNLYGIIVEKSKRDISGAAAGKLDTQEQLKRAHDARQGKARL</sequence>
<dbReference type="SUPFAM" id="SSF52096">
    <property type="entry name" value="ClpP/crotonase"/>
    <property type="match status" value="1"/>
</dbReference>
<dbReference type="OrthoDB" id="1696280at2759"/>
<dbReference type="PANTHER" id="PTHR11941:SF75">
    <property type="entry name" value="ENOYL-COA HYDRATASE_ISOMERASE FAMILY PROTEIN"/>
    <property type="match status" value="1"/>
</dbReference>
<comment type="catalytic activity">
    <reaction evidence="2">
        <text>a (3E)-enoyl-CoA = a 4-saturated (2E)-enoyl-CoA</text>
        <dbReference type="Rhea" id="RHEA:45228"/>
        <dbReference type="ChEBI" id="CHEBI:58521"/>
        <dbReference type="ChEBI" id="CHEBI:85097"/>
        <dbReference type="EC" id="5.3.3.8"/>
    </reaction>
</comment>
<name>A0A914AWN8_PATMI</name>
<keyword evidence="7" id="KW-1185">Reference proteome</keyword>
<dbReference type="GO" id="GO:0005777">
    <property type="term" value="C:peroxisome"/>
    <property type="evidence" value="ECO:0007669"/>
    <property type="project" value="TreeGrafter"/>
</dbReference>
<evidence type="ECO:0000256" key="2">
    <source>
        <dbReference type="ARBA" id="ARBA00000765"/>
    </source>
</evidence>
<reference evidence="6" key="1">
    <citation type="submission" date="2022-11" db="UniProtKB">
        <authorList>
            <consortium name="EnsemblMetazoa"/>
        </authorList>
    </citation>
    <scope>IDENTIFICATION</scope>
</reference>
<dbReference type="CDD" id="cd06558">
    <property type="entry name" value="crotonase-like"/>
    <property type="match status" value="1"/>
</dbReference>
<accession>A0A914AWN8</accession>
<proteinExistence type="inferred from homology"/>
<dbReference type="GO" id="GO:0004165">
    <property type="term" value="F:delta(3)-delta(2)-enoyl-CoA isomerase activity"/>
    <property type="evidence" value="ECO:0007669"/>
    <property type="project" value="UniProtKB-EC"/>
</dbReference>
<evidence type="ECO:0000313" key="7">
    <source>
        <dbReference type="Proteomes" id="UP000887568"/>
    </source>
</evidence>
<dbReference type="Proteomes" id="UP000887568">
    <property type="component" value="Unplaced"/>
</dbReference>
<comment type="similarity">
    <text evidence="3 5">Belongs to the enoyl-CoA hydratase/isomerase family.</text>
</comment>
<dbReference type="FunFam" id="3.90.226.10:FF:000049">
    <property type="entry name" value="Enoyl-CoA delta isomerase 3"/>
    <property type="match status" value="1"/>
</dbReference>
<dbReference type="Gene3D" id="3.90.226.10">
    <property type="entry name" value="2-enoyl-CoA Hydratase, Chain A, domain 1"/>
    <property type="match status" value="1"/>
</dbReference>
<evidence type="ECO:0000256" key="1">
    <source>
        <dbReference type="ARBA" id="ARBA00000452"/>
    </source>
</evidence>
<dbReference type="InterPro" id="IPR018376">
    <property type="entry name" value="Enoyl-CoA_hyd/isom_CS"/>
</dbReference>
<dbReference type="AlphaFoldDB" id="A0A914AWN8"/>
<dbReference type="PROSITE" id="PS00166">
    <property type="entry name" value="ENOYL_COA_HYDRATASE"/>
    <property type="match status" value="1"/>
</dbReference>
<comment type="catalytic activity">
    <reaction evidence="1">
        <text>a (3Z)-enoyl-CoA = a 4-saturated (2E)-enoyl-CoA</text>
        <dbReference type="Rhea" id="RHEA:45900"/>
        <dbReference type="ChEBI" id="CHEBI:85097"/>
        <dbReference type="ChEBI" id="CHEBI:85489"/>
        <dbReference type="EC" id="5.3.3.8"/>
    </reaction>
</comment>
<dbReference type="OMA" id="MPFTVGM"/>
<keyword evidence="4" id="KW-0443">Lipid metabolism</keyword>
<evidence type="ECO:0000256" key="3">
    <source>
        <dbReference type="ARBA" id="ARBA00005254"/>
    </source>
</evidence>
<dbReference type="GO" id="GO:0006635">
    <property type="term" value="P:fatty acid beta-oxidation"/>
    <property type="evidence" value="ECO:0007669"/>
    <property type="project" value="TreeGrafter"/>
</dbReference>
<organism evidence="6 7">
    <name type="scientific">Patiria miniata</name>
    <name type="common">Bat star</name>
    <name type="synonym">Asterina miniata</name>
    <dbReference type="NCBI Taxonomy" id="46514"/>
    <lineage>
        <taxon>Eukaryota</taxon>
        <taxon>Metazoa</taxon>
        <taxon>Echinodermata</taxon>
        <taxon>Eleutherozoa</taxon>
        <taxon>Asterozoa</taxon>
        <taxon>Asteroidea</taxon>
        <taxon>Valvatacea</taxon>
        <taxon>Valvatida</taxon>
        <taxon>Asterinidae</taxon>
        <taxon>Patiria</taxon>
    </lineage>
</organism>
<dbReference type="InterPro" id="IPR029045">
    <property type="entry name" value="ClpP/crotonase-like_dom_sf"/>
</dbReference>
<dbReference type="EnsemblMetazoa" id="XM_038211996.1">
    <property type="protein sequence ID" value="XP_038067924.1"/>
    <property type="gene ID" value="LOC119737553"/>
</dbReference>
<protein>
    <submittedName>
        <fullName evidence="6">Uncharacterized protein</fullName>
    </submittedName>
</protein>
<dbReference type="PANTHER" id="PTHR11941">
    <property type="entry name" value="ENOYL-COA HYDRATASE-RELATED"/>
    <property type="match status" value="1"/>
</dbReference>
<dbReference type="InterPro" id="IPR001753">
    <property type="entry name" value="Enoyl-CoA_hydra/iso"/>
</dbReference>
<evidence type="ECO:0000256" key="4">
    <source>
        <dbReference type="ARBA" id="ARBA00023098"/>
    </source>
</evidence>
<dbReference type="Pfam" id="PF00378">
    <property type="entry name" value="ECH_1"/>
    <property type="match status" value="1"/>
</dbReference>